<dbReference type="OrthoDB" id="292347at2"/>
<gene>
    <name evidence="1" type="ORF">Pla144_23720</name>
</gene>
<evidence type="ECO:0000313" key="1">
    <source>
        <dbReference type="EMBL" id="TWU27595.1"/>
    </source>
</evidence>
<sequence>MDVTAKVLAELQLPQITSELNEAMSARGYWKSPGGQILDCKYSSAITQEMLHRGMLSRFKKVEKGKFSLDKLPLSPPRPLHTRAPSKGVYLC</sequence>
<proteinExistence type="predicted"/>
<dbReference type="Proteomes" id="UP000318437">
    <property type="component" value="Unassembled WGS sequence"/>
</dbReference>
<keyword evidence="2" id="KW-1185">Reference proteome</keyword>
<reference evidence="1 2" key="1">
    <citation type="submission" date="2019-02" db="EMBL/GenBank/DDBJ databases">
        <title>Deep-cultivation of Planctomycetes and their phenomic and genomic characterization uncovers novel biology.</title>
        <authorList>
            <person name="Wiegand S."/>
            <person name="Jogler M."/>
            <person name="Boedeker C."/>
            <person name="Pinto D."/>
            <person name="Vollmers J."/>
            <person name="Rivas-Marin E."/>
            <person name="Kohn T."/>
            <person name="Peeters S.H."/>
            <person name="Heuer A."/>
            <person name="Rast P."/>
            <person name="Oberbeckmann S."/>
            <person name="Bunk B."/>
            <person name="Jeske O."/>
            <person name="Meyerdierks A."/>
            <person name="Storesund J.E."/>
            <person name="Kallscheuer N."/>
            <person name="Luecker S."/>
            <person name="Lage O.M."/>
            <person name="Pohl T."/>
            <person name="Merkel B.J."/>
            <person name="Hornburger P."/>
            <person name="Mueller R.-W."/>
            <person name="Bruemmer F."/>
            <person name="Labrenz M."/>
            <person name="Spormann A.M."/>
            <person name="Op Den Camp H."/>
            <person name="Overmann J."/>
            <person name="Amann R."/>
            <person name="Jetten M.S.M."/>
            <person name="Mascher T."/>
            <person name="Medema M.H."/>
            <person name="Devos D.P."/>
            <person name="Kaster A.-K."/>
            <person name="Ovreas L."/>
            <person name="Rohde M."/>
            <person name="Galperin M.Y."/>
            <person name="Jogler C."/>
        </authorList>
    </citation>
    <scope>NUCLEOTIDE SEQUENCE [LARGE SCALE GENOMIC DNA]</scope>
    <source>
        <strain evidence="1 2">Pla144</strain>
    </source>
</reference>
<dbReference type="RefSeq" id="WP_146450782.1">
    <property type="nucleotide sequence ID" value="NZ_SJPS01000003.1"/>
</dbReference>
<dbReference type="EMBL" id="SJPS01000003">
    <property type="protein sequence ID" value="TWU27595.1"/>
    <property type="molecule type" value="Genomic_DNA"/>
</dbReference>
<evidence type="ECO:0008006" key="3">
    <source>
        <dbReference type="Google" id="ProtNLM"/>
    </source>
</evidence>
<dbReference type="AlphaFoldDB" id="A0A5C6CUW3"/>
<protein>
    <recommendedName>
        <fullName evidence="3">HTH HARE-type domain-containing protein</fullName>
    </recommendedName>
</protein>
<name>A0A5C6CUW3_9BACT</name>
<accession>A0A5C6CUW3</accession>
<evidence type="ECO:0000313" key="2">
    <source>
        <dbReference type="Proteomes" id="UP000318437"/>
    </source>
</evidence>
<organism evidence="1 2">
    <name type="scientific">Bythopirellula polymerisocia</name>
    <dbReference type="NCBI Taxonomy" id="2528003"/>
    <lineage>
        <taxon>Bacteria</taxon>
        <taxon>Pseudomonadati</taxon>
        <taxon>Planctomycetota</taxon>
        <taxon>Planctomycetia</taxon>
        <taxon>Pirellulales</taxon>
        <taxon>Lacipirellulaceae</taxon>
        <taxon>Bythopirellula</taxon>
    </lineage>
</organism>
<comment type="caution">
    <text evidence="1">The sequence shown here is derived from an EMBL/GenBank/DDBJ whole genome shotgun (WGS) entry which is preliminary data.</text>
</comment>